<reference evidence="2" key="1">
    <citation type="journal article" date="2019" name="Int. J. Syst. Evol. Microbiol.">
        <title>The Global Catalogue of Microorganisms (GCM) 10K type strain sequencing project: providing services to taxonomists for standard genome sequencing and annotation.</title>
        <authorList>
            <consortium name="The Broad Institute Genomics Platform"/>
            <consortium name="The Broad Institute Genome Sequencing Center for Infectious Disease"/>
            <person name="Wu L."/>
            <person name="Ma J."/>
        </authorList>
    </citation>
    <scope>NUCLEOTIDE SEQUENCE [LARGE SCALE GENOMIC DNA]</scope>
    <source>
        <strain evidence="2">JCM 4376</strain>
    </source>
</reference>
<protein>
    <recommendedName>
        <fullName evidence="3">CdiI immunity protein domain-containing protein</fullName>
    </recommendedName>
</protein>
<evidence type="ECO:0008006" key="3">
    <source>
        <dbReference type="Google" id="ProtNLM"/>
    </source>
</evidence>
<dbReference type="Proteomes" id="UP000660675">
    <property type="component" value="Unassembled WGS sequence"/>
</dbReference>
<comment type="caution">
    <text evidence="1">The sequence shown here is derived from an EMBL/GenBank/DDBJ whole genome shotgun (WGS) entry which is preliminary data.</text>
</comment>
<keyword evidence="2" id="KW-1185">Reference proteome</keyword>
<evidence type="ECO:0000313" key="1">
    <source>
        <dbReference type="EMBL" id="GGV93248.1"/>
    </source>
</evidence>
<dbReference type="EMBL" id="BMTF01000024">
    <property type="protein sequence ID" value="GGV93248.1"/>
    <property type="molecule type" value="Genomic_DNA"/>
</dbReference>
<name>A0ABQ2W8C5_9ACTN</name>
<proteinExistence type="predicted"/>
<organism evidence="1 2">
    <name type="scientific">Streptomyces gelaticus</name>
    <dbReference type="NCBI Taxonomy" id="285446"/>
    <lineage>
        <taxon>Bacteria</taxon>
        <taxon>Bacillati</taxon>
        <taxon>Actinomycetota</taxon>
        <taxon>Actinomycetes</taxon>
        <taxon>Kitasatosporales</taxon>
        <taxon>Streptomycetaceae</taxon>
        <taxon>Streptomyces</taxon>
    </lineage>
</organism>
<accession>A0ABQ2W8C5</accession>
<gene>
    <name evidence="1" type="ORF">GCM10015535_55830</name>
</gene>
<sequence length="134" mass="15593">MHIAEGSEEVNPEERFRAALDSAGHPVDLPRCFIGWLRTYWLDSSESEAFSLWEETVRESWWDAAEYIRCLNATLRNPTDDFTSIIREHGGMLLQHELPDGYYEEYTREEYIDWLGGMRDRFAEILNTSIPGSG</sequence>
<evidence type="ECO:0000313" key="2">
    <source>
        <dbReference type="Proteomes" id="UP000660675"/>
    </source>
</evidence>